<dbReference type="GO" id="GO:0043565">
    <property type="term" value="F:sequence-specific DNA binding"/>
    <property type="evidence" value="ECO:0007669"/>
    <property type="project" value="TreeGrafter"/>
</dbReference>
<evidence type="ECO:0000259" key="1">
    <source>
        <dbReference type="Pfam" id="PF13843"/>
    </source>
</evidence>
<dbReference type="AlphaFoldDB" id="A0A8K0CYP3"/>
<proteinExistence type="predicted"/>
<dbReference type="OrthoDB" id="6613190at2759"/>
<dbReference type="PANTHER" id="PTHR47055">
    <property type="entry name" value="DDE_TNP_1_7 DOMAIN-CONTAINING PROTEIN"/>
    <property type="match status" value="1"/>
</dbReference>
<feature type="domain" description="PiggyBac transposable element-derived protein" evidence="1">
    <location>
        <begin position="1"/>
        <end position="267"/>
    </location>
</feature>
<reference evidence="2" key="1">
    <citation type="submission" date="2019-08" db="EMBL/GenBank/DDBJ databases">
        <title>The genome of the North American firefly Photinus pyralis.</title>
        <authorList>
            <consortium name="Photinus pyralis genome working group"/>
            <person name="Fallon T.R."/>
            <person name="Sander Lower S.E."/>
            <person name="Weng J.-K."/>
        </authorList>
    </citation>
    <scope>NUCLEOTIDE SEQUENCE</scope>
    <source>
        <strain evidence="2">TRF0915ILg1</strain>
        <tissue evidence="2">Whole body</tissue>
    </source>
</reference>
<dbReference type="InterPro" id="IPR029526">
    <property type="entry name" value="PGBD"/>
</dbReference>
<comment type="caution">
    <text evidence="2">The sequence shown here is derived from an EMBL/GenBank/DDBJ whole genome shotgun (WGS) entry which is preliminary data.</text>
</comment>
<protein>
    <recommendedName>
        <fullName evidence="1">PiggyBac transposable element-derived protein domain-containing protein</fullName>
    </recommendedName>
</protein>
<keyword evidence="3" id="KW-1185">Reference proteome</keyword>
<evidence type="ECO:0000313" key="3">
    <source>
        <dbReference type="Proteomes" id="UP000801492"/>
    </source>
</evidence>
<dbReference type="Proteomes" id="UP000801492">
    <property type="component" value="Unassembled WGS sequence"/>
</dbReference>
<sequence>MSRNVYLKLKSVFHCCNNDEADLTDRCYKIRPLITKINEAFLQWGVFSTFLSIDEMIVKYYGHNRLKQFIQSKPIRFGYKLWAHCSSGGYCYKFSVYASKDNNSTLGLLQGSQVIINLLEDIQNPNDHAVFFDNFFTNCDILIHLKSIGFRATGTMRENRTDKCPLLNSKELSKKNHGRFDFRFDKNGEVLILKWNDNKCVTMGTNFDTIELLGKATRWSKSSQQKLSVPQLNIIKTYNKHMRGVDHHDWLVGKYTTRIRGKKWYWPTSLSCLDFRRSVAMFYLKLGYIGALRKRNVHGVVPDVQYDGNNHWIRRTDKQRRCQFPDC</sequence>
<organism evidence="2 3">
    <name type="scientific">Ignelater luminosus</name>
    <name type="common">Cucubano</name>
    <name type="synonym">Pyrophorus luminosus</name>
    <dbReference type="NCBI Taxonomy" id="2038154"/>
    <lineage>
        <taxon>Eukaryota</taxon>
        <taxon>Metazoa</taxon>
        <taxon>Ecdysozoa</taxon>
        <taxon>Arthropoda</taxon>
        <taxon>Hexapoda</taxon>
        <taxon>Insecta</taxon>
        <taxon>Pterygota</taxon>
        <taxon>Neoptera</taxon>
        <taxon>Endopterygota</taxon>
        <taxon>Coleoptera</taxon>
        <taxon>Polyphaga</taxon>
        <taxon>Elateriformia</taxon>
        <taxon>Elateroidea</taxon>
        <taxon>Elateridae</taxon>
        <taxon>Agrypninae</taxon>
        <taxon>Pyrophorini</taxon>
        <taxon>Ignelater</taxon>
    </lineage>
</organism>
<accession>A0A8K0CYP3</accession>
<evidence type="ECO:0000313" key="2">
    <source>
        <dbReference type="EMBL" id="KAF2893238.1"/>
    </source>
</evidence>
<gene>
    <name evidence="2" type="ORF">ILUMI_12929</name>
</gene>
<dbReference type="PANTHER" id="PTHR47055:SF3">
    <property type="entry name" value="PHORBOL-ESTER_DAG-TYPE DOMAIN-CONTAINING PROTEIN"/>
    <property type="match status" value="1"/>
</dbReference>
<dbReference type="InterPro" id="IPR052638">
    <property type="entry name" value="PiggyBac_TE-derived"/>
</dbReference>
<name>A0A8K0CYP3_IGNLU</name>
<dbReference type="Pfam" id="PF13843">
    <property type="entry name" value="DDE_Tnp_1_7"/>
    <property type="match status" value="1"/>
</dbReference>
<dbReference type="EMBL" id="VTPC01008130">
    <property type="protein sequence ID" value="KAF2893238.1"/>
    <property type="molecule type" value="Genomic_DNA"/>
</dbReference>